<feature type="compositionally biased region" description="Polar residues" evidence="10">
    <location>
        <begin position="1430"/>
        <end position="1444"/>
    </location>
</feature>
<feature type="disulfide bond" evidence="9">
    <location>
        <begin position="541"/>
        <end position="551"/>
    </location>
</feature>
<dbReference type="Pfam" id="PF00530">
    <property type="entry name" value="SRCR"/>
    <property type="match status" value="5"/>
</dbReference>
<feature type="chain" id="PRO_5034511556" description="Soluble scavenger receptor cysteine-rich domain-containing protein SSC5D" evidence="11">
    <location>
        <begin position="20"/>
        <end position="1588"/>
    </location>
</feature>
<feature type="compositionally biased region" description="Polar residues" evidence="10">
    <location>
        <begin position="1038"/>
        <end position="1055"/>
    </location>
</feature>
<feature type="region of interest" description="Disordered" evidence="10">
    <location>
        <begin position="609"/>
        <end position="717"/>
    </location>
</feature>
<dbReference type="Proteomes" id="UP000694540">
    <property type="component" value="Unplaced"/>
</dbReference>
<evidence type="ECO:0000256" key="7">
    <source>
        <dbReference type="ARBA" id="ARBA00064153"/>
    </source>
</evidence>
<proteinExistence type="predicted"/>
<evidence type="ECO:0000256" key="3">
    <source>
        <dbReference type="ARBA" id="ARBA00023157"/>
    </source>
</evidence>
<feature type="domain" description="SRCR" evidence="12">
    <location>
        <begin position="20"/>
        <end position="120"/>
    </location>
</feature>
<feature type="region of interest" description="Disordered" evidence="10">
    <location>
        <begin position="864"/>
        <end position="1055"/>
    </location>
</feature>
<dbReference type="GeneTree" id="ENSGT00940000162592"/>
<feature type="disulfide bond" evidence="9">
    <location>
        <begin position="45"/>
        <end position="109"/>
    </location>
</feature>
<feature type="disulfide bond" evidence="9">
    <location>
        <begin position="89"/>
        <end position="99"/>
    </location>
</feature>
<evidence type="ECO:0000256" key="10">
    <source>
        <dbReference type="SAM" id="MobiDB-lite"/>
    </source>
</evidence>
<feature type="region of interest" description="Disordered" evidence="10">
    <location>
        <begin position="1088"/>
        <end position="1107"/>
    </location>
</feature>
<dbReference type="GO" id="GO:0031012">
    <property type="term" value="C:extracellular matrix"/>
    <property type="evidence" value="ECO:0007669"/>
    <property type="project" value="Ensembl"/>
</dbReference>
<evidence type="ECO:0000256" key="1">
    <source>
        <dbReference type="ARBA" id="ARBA00022729"/>
    </source>
</evidence>
<dbReference type="PROSITE" id="PS00420">
    <property type="entry name" value="SRCR_1"/>
    <property type="match status" value="5"/>
</dbReference>
<dbReference type="GO" id="GO:0050829">
    <property type="term" value="P:defense response to Gram-negative bacterium"/>
    <property type="evidence" value="ECO:0007669"/>
    <property type="project" value="Ensembl"/>
</dbReference>
<feature type="region of interest" description="Disordered" evidence="10">
    <location>
        <begin position="1174"/>
        <end position="1211"/>
    </location>
</feature>
<evidence type="ECO:0000256" key="9">
    <source>
        <dbReference type="PROSITE-ProRule" id="PRU00196"/>
    </source>
</evidence>
<accession>A0A8C3YSN3</accession>
<evidence type="ECO:0000256" key="6">
    <source>
        <dbReference type="ARBA" id="ARBA00058074"/>
    </source>
</evidence>
<protein>
    <recommendedName>
        <fullName evidence="8">Soluble scavenger receptor cysteine-rich domain-containing protein SSC5D</fullName>
    </recommendedName>
</protein>
<dbReference type="GO" id="GO:0043236">
    <property type="term" value="F:laminin binding"/>
    <property type="evidence" value="ECO:0007669"/>
    <property type="project" value="Ensembl"/>
</dbReference>
<comment type="caution">
    <text evidence="9">Lacks conserved residue(s) required for the propagation of feature annotation.</text>
</comment>
<dbReference type="FunFam" id="3.10.250.10:FF:000007">
    <property type="entry name" value="Soluble scavenger receptor cysteine-rich domain-containing protein SSC5D"/>
    <property type="match status" value="5"/>
</dbReference>
<feature type="disulfide bond" evidence="9">
    <location>
        <begin position="775"/>
        <end position="839"/>
    </location>
</feature>
<feature type="compositionally biased region" description="Low complexity" evidence="10">
    <location>
        <begin position="928"/>
        <end position="949"/>
    </location>
</feature>
<reference evidence="13" key="2">
    <citation type="submission" date="2025-09" db="UniProtKB">
        <authorList>
            <consortium name="Ensembl"/>
        </authorList>
    </citation>
    <scope>IDENTIFICATION</scope>
</reference>
<keyword evidence="4" id="KW-0675">Receptor</keyword>
<feature type="disulfide bond" evidence="9">
    <location>
        <begin position="788"/>
        <end position="849"/>
    </location>
</feature>
<dbReference type="PANTHER" id="PTHR19331">
    <property type="entry name" value="SCAVENGER RECEPTOR DOMAIN-CONTAINING"/>
    <property type="match status" value="1"/>
</dbReference>
<feature type="domain" description="SRCR" evidence="12">
    <location>
        <begin position="750"/>
        <end position="850"/>
    </location>
</feature>
<gene>
    <name evidence="13" type="primary">SSC5D</name>
</gene>
<feature type="compositionally biased region" description="Low complexity" evidence="10">
    <location>
        <begin position="1324"/>
        <end position="1337"/>
    </location>
</feature>
<feature type="compositionally biased region" description="Polar residues" evidence="10">
    <location>
        <begin position="1088"/>
        <end position="1100"/>
    </location>
</feature>
<dbReference type="SMART" id="SM00202">
    <property type="entry name" value="SR"/>
    <property type="match status" value="5"/>
</dbReference>
<dbReference type="GO" id="GO:0005615">
    <property type="term" value="C:extracellular space"/>
    <property type="evidence" value="ECO:0007669"/>
    <property type="project" value="Ensembl"/>
</dbReference>
<feature type="region of interest" description="Disordered" evidence="10">
    <location>
        <begin position="1565"/>
        <end position="1588"/>
    </location>
</feature>
<dbReference type="GO" id="GO:0042494">
    <property type="term" value="P:detection of bacterial lipoprotein"/>
    <property type="evidence" value="ECO:0007669"/>
    <property type="project" value="Ensembl"/>
</dbReference>
<feature type="region of interest" description="Disordered" evidence="10">
    <location>
        <begin position="1270"/>
        <end position="1482"/>
    </location>
</feature>
<feature type="disulfide bond" evidence="9">
    <location>
        <begin position="270"/>
        <end position="280"/>
    </location>
</feature>
<dbReference type="GO" id="GO:0050830">
    <property type="term" value="P:defense response to Gram-positive bacterium"/>
    <property type="evidence" value="ECO:0007669"/>
    <property type="project" value="Ensembl"/>
</dbReference>
<dbReference type="Gene3D" id="3.10.250.10">
    <property type="entry name" value="SRCR-like domain"/>
    <property type="match status" value="5"/>
</dbReference>
<evidence type="ECO:0000256" key="2">
    <source>
        <dbReference type="ARBA" id="ARBA00022737"/>
    </source>
</evidence>
<feature type="compositionally biased region" description="Pro residues" evidence="10">
    <location>
        <begin position="450"/>
        <end position="462"/>
    </location>
</feature>
<feature type="domain" description="SRCR" evidence="12">
    <location>
        <begin position="201"/>
        <end position="301"/>
    </location>
</feature>
<feature type="compositionally biased region" description="Polar residues" evidence="10">
    <location>
        <begin position="1338"/>
        <end position="1369"/>
    </location>
</feature>
<feature type="region of interest" description="Disordered" evidence="10">
    <location>
        <begin position="1114"/>
        <end position="1150"/>
    </location>
</feature>
<feature type="disulfide bond" evidence="9">
    <location>
        <begin position="819"/>
        <end position="829"/>
    </location>
</feature>
<dbReference type="InterPro" id="IPR001190">
    <property type="entry name" value="SRCR"/>
</dbReference>
<evidence type="ECO:0000313" key="13">
    <source>
        <dbReference type="Ensembl" id="ENSCWAP00000027758.1"/>
    </source>
</evidence>
<reference evidence="13" key="1">
    <citation type="submission" date="2025-08" db="UniProtKB">
        <authorList>
            <consortium name="Ensembl"/>
        </authorList>
    </citation>
    <scope>IDENTIFICATION</scope>
</reference>
<feature type="region of interest" description="Disordered" evidence="10">
    <location>
        <begin position="1229"/>
        <end position="1258"/>
    </location>
</feature>
<feature type="disulfide bond" evidence="9">
    <location>
        <begin position="58"/>
        <end position="119"/>
    </location>
</feature>
<organism evidence="13 14">
    <name type="scientific">Catagonus wagneri</name>
    <name type="common">Chacoan peccary</name>
    <dbReference type="NCBI Taxonomy" id="51154"/>
    <lineage>
        <taxon>Eukaryota</taxon>
        <taxon>Metazoa</taxon>
        <taxon>Chordata</taxon>
        <taxon>Craniata</taxon>
        <taxon>Vertebrata</taxon>
        <taxon>Euteleostomi</taxon>
        <taxon>Mammalia</taxon>
        <taxon>Eutheria</taxon>
        <taxon>Laurasiatheria</taxon>
        <taxon>Artiodactyla</taxon>
        <taxon>Suina</taxon>
        <taxon>Tayassuidae</taxon>
        <taxon>Catagonus</taxon>
    </lineage>
</organism>
<feature type="disulfide bond" evidence="9">
    <location>
        <begin position="332"/>
        <end position="396"/>
    </location>
</feature>
<feature type="compositionally biased region" description="Basic residues" evidence="10">
    <location>
        <begin position="630"/>
        <end position="641"/>
    </location>
</feature>
<comment type="function">
    <text evidence="6">Binds to extracellular matrix proteins. Binds to pathogen-associated molecular patterns (PAMPs) present on the cell walls of Gram-positive and Gram-negative bacteria and fungi, behaving as a pattern recognition receptor (PRR). Induces bacterial and fungal aggregation and subsequent inhibition of PAMP-induced cytokine release. Does not possess intrinsic bactericidal activity. May play a role in the innate defense and homeostasis of certain epithelial surfaces.</text>
</comment>
<dbReference type="Ensembl" id="ENSCWAT00000030086.1">
    <property type="protein sequence ID" value="ENSCWAP00000027758.1"/>
    <property type="gene ID" value="ENSCWAG00000020924.1"/>
</dbReference>
<feature type="compositionally biased region" description="Low complexity" evidence="10">
    <location>
        <begin position="1270"/>
        <end position="1317"/>
    </location>
</feature>
<keyword evidence="5" id="KW-0325">Glycoprotein</keyword>
<evidence type="ECO:0000256" key="4">
    <source>
        <dbReference type="ARBA" id="ARBA00023170"/>
    </source>
</evidence>
<feature type="compositionally biased region" description="Polar residues" evidence="10">
    <location>
        <begin position="702"/>
        <end position="712"/>
    </location>
</feature>
<dbReference type="GO" id="GO:0032717">
    <property type="term" value="P:negative regulation of interleukin-8 production"/>
    <property type="evidence" value="ECO:0007669"/>
    <property type="project" value="Ensembl"/>
</dbReference>
<dbReference type="GO" id="GO:0005044">
    <property type="term" value="F:scavenger receptor activity"/>
    <property type="evidence" value="ECO:0007669"/>
    <property type="project" value="Ensembl"/>
</dbReference>
<dbReference type="PANTHER" id="PTHR19331:SF487">
    <property type="entry name" value="SOLUBLE SCAVENGER RECEPTOR CYSTEINE-RICH DOMAIN-CONTAINING PROTEIN SSC5D"/>
    <property type="match status" value="1"/>
</dbReference>
<evidence type="ECO:0000256" key="5">
    <source>
        <dbReference type="ARBA" id="ARBA00023180"/>
    </source>
</evidence>
<dbReference type="GO" id="GO:0001968">
    <property type="term" value="F:fibronectin binding"/>
    <property type="evidence" value="ECO:0007669"/>
    <property type="project" value="Ensembl"/>
</dbReference>
<feature type="signal peptide" evidence="11">
    <location>
        <begin position="1"/>
        <end position="19"/>
    </location>
</feature>
<feature type="compositionally biased region" description="Low complexity" evidence="10">
    <location>
        <begin position="1125"/>
        <end position="1150"/>
    </location>
</feature>
<feature type="region of interest" description="Disordered" evidence="10">
    <location>
        <begin position="123"/>
        <end position="199"/>
    </location>
</feature>
<feature type="region of interest" description="Disordered" evidence="10">
    <location>
        <begin position="417"/>
        <end position="474"/>
    </location>
</feature>
<feature type="domain" description="SRCR" evidence="12">
    <location>
        <begin position="307"/>
        <end position="407"/>
    </location>
</feature>
<sequence>MRVLACLLVALMGIQAVERLRLADGPHGCAGRLEVWHGGRWGTVCDDGWDLRDAAVACRELGCGGALAAPGGAFFGEGTGPVWLSELACRGSERQLGLCPHRGWKAHICSHEEDAGVVCAGQRAADSRDREDSPSILDGDPWPGLSGELSPSSEEPPVTQAPRPAGTPQNSSRRKSPRPPKQAKSTRAPLLTAGAPRQERLRLVSGPHGCSGRLEVWHGGRWGTVCDDGWDLRDAAVACRELGCGGALAAPGGARFGPGSGPVWMDDVGCGGGEQALRDCPRSPWGRSNCDHSEDAGLVCTGPAPRLRLADGPHGCAGRLEVWHGGRWGSVCDDAWDLRDATVACRELGCGGALAAPGGAFFGEGAGPILLDDLRCRGNESALRFCPARPWGQHDCHHREDAGAVCDGMPLGYVPPTAPAVGSNSSRPRQAASRPPPPTASQALGTAGLPPLPASPTTPQEPGPEAGSPQLRLVAGPSRCSGRLEVWHSGRWGTVCDDSWDLRDSAVVCRELGCGGPRQSDAAAGRFGWGAGPIWLDDVKCMGTEASLADCPAAPWGKHNCAHNEDVGVTCTGTPGLDSISDPFSWSWIPGLGRDPGVWLPGELATKPSARLTPSAAEKTTTKAPGKTPKSTKKWGTKTAKRPTPQPPVTPTTKHPRASGTQGPPGLTSRTTAATPTPEASRRPTSHTAVTRTPRAPRGRSSKTVAAPTTQGPGEMTSEATVELAARIPGEGSPESSKDPAAGGSGLFRVRLADGPNRCAGRLEVWHAGRWGTVCDDSWDLRDSTVVCWELGCGRVRPRVGKTHYGPGTGPIWLDDVGCKGSEASLSDCPSRGWGQHNCDHEEDVGLTCTGYADEEDYPPWTWDPTSGEDLAKGTTAAGVPGRSLPWGTTGRPGTPFSATRRPPGTGDEDGYALSWTWDTPSGGALARGTPTAGLPGPPGTTGTTGTTRRPGHPSPAPRARGDTGSARKPLPERRPLRPTAARTAPPVPSPALPTSLEPPGALPTSYSTPQLIPPAASTPEVTSDPPDTLPPSPDLASSMNSHRTLTTPGLDFSTQEATVVPALTPGLSPTMPKELTSDPTAPAVVTRLSSTSELTQPESDTAPGWDITPYPITDSELSRSPFASTSPHHTTIPPSTTSPHPVTTSHTPTTLYPTTTFHPTATHPQTFTTYFTTTPHPTTTPRPTTTAQPTTTPRPTTTPLPTTTAQPTTTPLSIMTAQPTTTPHLITTAQPTTTPHPTTTAQPITTPHSTTTAQPTTTPHLITTAQPITTPHSTTTAQPITTPRPTTAAQPTTTPHLTTTAQPTTTPLPITTAQPTTTPPPTTTAQPITTPHPITTSYPATTPHLTTMTSDPTSSPLVTSQSLLTSLGTELPPSSAAPAVKPRLHPQLTFTPPPSRSHMWTREPSPASTPSRPSPVPSTPPTENFKPPRSQSPKLTSLPTQAPFSAPDPRVTPDLHLPHRAHPLDQPPDRLTLGPTLGQSSDPLGPCEAPAPPIRVMACEPPALVELVAAVRDVSGQLQRLTQALERDQQERQALGLGLTQLVEAAQGLGQLGEVVKRLAEVAWPPSTSAPTTSTPEEEERPLRGDV</sequence>
<dbReference type="SUPFAM" id="SSF56487">
    <property type="entry name" value="SRCR-like"/>
    <property type="match status" value="5"/>
</dbReference>
<name>A0A8C3YSN3_9CETA</name>
<keyword evidence="14" id="KW-1185">Reference proteome</keyword>
<feature type="domain" description="SRCR" evidence="12">
    <location>
        <begin position="471"/>
        <end position="572"/>
    </location>
</feature>
<keyword evidence="2" id="KW-0677">Repeat</keyword>
<dbReference type="GO" id="GO:0016020">
    <property type="term" value="C:membrane"/>
    <property type="evidence" value="ECO:0007669"/>
    <property type="project" value="InterPro"/>
</dbReference>
<dbReference type="PROSITE" id="PS50287">
    <property type="entry name" value="SRCR_2"/>
    <property type="match status" value="5"/>
</dbReference>
<evidence type="ECO:0000256" key="8">
    <source>
        <dbReference type="ARBA" id="ARBA00069168"/>
    </source>
</evidence>
<feature type="compositionally biased region" description="Low complexity" evidence="10">
    <location>
        <begin position="1566"/>
        <end position="1576"/>
    </location>
</feature>
<evidence type="ECO:0000259" key="12">
    <source>
        <dbReference type="PROSITE" id="PS50287"/>
    </source>
</evidence>
<feature type="disulfide bond" evidence="9">
    <location>
        <begin position="239"/>
        <end position="300"/>
    </location>
</feature>
<dbReference type="InterPro" id="IPR036772">
    <property type="entry name" value="SRCR-like_dom_sf"/>
</dbReference>
<feature type="disulfide bond" evidence="9">
    <location>
        <begin position="226"/>
        <end position="290"/>
    </location>
</feature>
<comment type="subunit">
    <text evidence="7">Interacts with LGALS1 and laminin.</text>
</comment>
<dbReference type="PRINTS" id="PR00258">
    <property type="entry name" value="SPERACTRCPTR"/>
</dbReference>
<evidence type="ECO:0000256" key="11">
    <source>
        <dbReference type="SAM" id="SignalP"/>
    </source>
</evidence>
<evidence type="ECO:0000313" key="14">
    <source>
        <dbReference type="Proteomes" id="UP000694540"/>
    </source>
</evidence>
<feature type="disulfide bond" evidence="9">
    <location>
        <begin position="345"/>
        <end position="406"/>
    </location>
</feature>
<feature type="disulfide bond" evidence="9">
    <location>
        <begin position="376"/>
        <end position="386"/>
    </location>
</feature>
<keyword evidence="3 9" id="KW-1015">Disulfide bond</keyword>
<keyword evidence="1 11" id="KW-0732">Signal</keyword>
<feature type="compositionally biased region" description="Low complexity" evidence="10">
    <location>
        <begin position="143"/>
        <end position="157"/>
    </location>
</feature>